<evidence type="ECO:0000313" key="17">
    <source>
        <dbReference type="EMBL" id="GAA4111389.1"/>
    </source>
</evidence>
<dbReference type="InterPro" id="IPR006195">
    <property type="entry name" value="aa-tRNA-synth_II"/>
</dbReference>
<dbReference type="InterPro" id="IPR010978">
    <property type="entry name" value="tRNA-bd_arm"/>
</dbReference>
<dbReference type="NCBIfam" id="TIGR00414">
    <property type="entry name" value="serS"/>
    <property type="match status" value="1"/>
</dbReference>
<evidence type="ECO:0000256" key="12">
    <source>
        <dbReference type="ARBA" id="ARBA00047929"/>
    </source>
</evidence>
<dbReference type="InterPro" id="IPR002317">
    <property type="entry name" value="Ser-tRNA-ligase_type_1"/>
</dbReference>
<dbReference type="InterPro" id="IPR015866">
    <property type="entry name" value="Ser-tRNA-synth_1_N"/>
</dbReference>
<dbReference type="RefSeq" id="WP_344925143.1">
    <property type="nucleotide sequence ID" value="NZ_BAABCW010000002.1"/>
</dbReference>
<dbReference type="SUPFAM" id="SSF46589">
    <property type="entry name" value="tRNA-binding arm"/>
    <property type="match status" value="1"/>
</dbReference>
<comment type="catalytic activity">
    <reaction evidence="13">
        <text>tRNA(Ser) + L-serine + ATP = L-seryl-tRNA(Ser) + AMP + diphosphate + H(+)</text>
        <dbReference type="Rhea" id="RHEA:12292"/>
        <dbReference type="Rhea" id="RHEA-COMP:9669"/>
        <dbReference type="Rhea" id="RHEA-COMP:9703"/>
        <dbReference type="ChEBI" id="CHEBI:15378"/>
        <dbReference type="ChEBI" id="CHEBI:30616"/>
        <dbReference type="ChEBI" id="CHEBI:33019"/>
        <dbReference type="ChEBI" id="CHEBI:33384"/>
        <dbReference type="ChEBI" id="CHEBI:78442"/>
        <dbReference type="ChEBI" id="CHEBI:78533"/>
        <dbReference type="ChEBI" id="CHEBI:456215"/>
        <dbReference type="EC" id="6.1.1.11"/>
    </reaction>
</comment>
<organism evidence="17 18">
    <name type="scientific">Aquimarina addita</name>
    <dbReference type="NCBI Taxonomy" id="870485"/>
    <lineage>
        <taxon>Bacteria</taxon>
        <taxon>Pseudomonadati</taxon>
        <taxon>Bacteroidota</taxon>
        <taxon>Flavobacteriia</taxon>
        <taxon>Flavobacteriales</taxon>
        <taxon>Flavobacteriaceae</taxon>
        <taxon>Aquimarina</taxon>
    </lineage>
</organism>
<evidence type="ECO:0000256" key="7">
    <source>
        <dbReference type="ARBA" id="ARBA00022741"/>
    </source>
</evidence>
<dbReference type="PRINTS" id="PR00981">
    <property type="entry name" value="TRNASYNTHSER"/>
</dbReference>
<evidence type="ECO:0000256" key="1">
    <source>
        <dbReference type="ARBA" id="ARBA00004496"/>
    </source>
</evidence>
<keyword evidence="18" id="KW-1185">Reference proteome</keyword>
<evidence type="ECO:0000256" key="6">
    <source>
        <dbReference type="ARBA" id="ARBA00022598"/>
    </source>
</evidence>
<keyword evidence="8" id="KW-0067">ATP-binding</keyword>
<keyword evidence="9" id="KW-0648">Protein biosynthesis</keyword>
<comment type="caution">
    <text evidence="17">The sequence shown here is derived from an EMBL/GenBank/DDBJ whole genome shotgun (WGS) entry which is preliminary data.</text>
</comment>
<evidence type="ECO:0000256" key="13">
    <source>
        <dbReference type="ARBA" id="ARBA00048823"/>
    </source>
</evidence>
<comment type="pathway">
    <text evidence="2">Aminoacyl-tRNA biosynthesis; selenocysteinyl-tRNA(Sec) biosynthesis; L-seryl-tRNA(Sec) from L-serine and tRNA(Sec): step 1/1.</text>
</comment>
<dbReference type="InterPro" id="IPR042103">
    <property type="entry name" value="SerRS_1_N_sf"/>
</dbReference>
<evidence type="ECO:0000313" key="18">
    <source>
        <dbReference type="Proteomes" id="UP001500459"/>
    </source>
</evidence>
<comment type="subcellular location">
    <subcellularLocation>
        <location evidence="1">Cytoplasm</location>
    </subcellularLocation>
</comment>
<reference evidence="18" key="1">
    <citation type="journal article" date="2019" name="Int. J. Syst. Evol. Microbiol.">
        <title>The Global Catalogue of Microorganisms (GCM) 10K type strain sequencing project: providing services to taxonomists for standard genome sequencing and annotation.</title>
        <authorList>
            <consortium name="The Broad Institute Genomics Platform"/>
            <consortium name="The Broad Institute Genome Sequencing Center for Infectious Disease"/>
            <person name="Wu L."/>
            <person name="Ma J."/>
        </authorList>
    </citation>
    <scope>NUCLEOTIDE SEQUENCE [LARGE SCALE GENOMIC DNA]</scope>
    <source>
        <strain evidence="18">JCM 17106</strain>
    </source>
</reference>
<protein>
    <recommendedName>
        <fullName evidence="11 14">Serine--tRNA ligase</fullName>
        <ecNumber evidence="4 14">6.1.1.11</ecNumber>
    </recommendedName>
</protein>
<dbReference type="PIRSF" id="PIRSF001529">
    <property type="entry name" value="Ser-tRNA-synth_IIa"/>
    <property type="match status" value="1"/>
</dbReference>
<dbReference type="EMBL" id="BAABCW010000002">
    <property type="protein sequence ID" value="GAA4111389.1"/>
    <property type="molecule type" value="Genomic_DNA"/>
</dbReference>
<dbReference type="Gene3D" id="1.10.287.40">
    <property type="entry name" value="Serine-tRNA synthetase, tRNA binding domain"/>
    <property type="match status" value="1"/>
</dbReference>
<keyword evidence="6 17" id="KW-0436">Ligase</keyword>
<comment type="catalytic activity">
    <reaction evidence="12">
        <text>tRNA(Sec) + L-serine + ATP = L-seryl-tRNA(Sec) + AMP + diphosphate + H(+)</text>
        <dbReference type="Rhea" id="RHEA:42580"/>
        <dbReference type="Rhea" id="RHEA-COMP:9742"/>
        <dbReference type="Rhea" id="RHEA-COMP:10128"/>
        <dbReference type="ChEBI" id="CHEBI:15378"/>
        <dbReference type="ChEBI" id="CHEBI:30616"/>
        <dbReference type="ChEBI" id="CHEBI:33019"/>
        <dbReference type="ChEBI" id="CHEBI:33384"/>
        <dbReference type="ChEBI" id="CHEBI:78442"/>
        <dbReference type="ChEBI" id="CHEBI:78533"/>
        <dbReference type="ChEBI" id="CHEBI:456215"/>
        <dbReference type="EC" id="6.1.1.11"/>
    </reaction>
</comment>
<dbReference type="InterPro" id="IPR002314">
    <property type="entry name" value="aa-tRNA-synt_IIb"/>
</dbReference>
<dbReference type="PANTHER" id="PTHR43697:SF1">
    <property type="entry name" value="SERINE--TRNA LIGASE"/>
    <property type="match status" value="1"/>
</dbReference>
<evidence type="ECO:0000256" key="4">
    <source>
        <dbReference type="ARBA" id="ARBA00012840"/>
    </source>
</evidence>
<dbReference type="PANTHER" id="PTHR43697">
    <property type="entry name" value="SERYL-TRNA SYNTHETASE"/>
    <property type="match status" value="1"/>
</dbReference>
<dbReference type="Proteomes" id="UP001500459">
    <property type="component" value="Unassembled WGS sequence"/>
</dbReference>
<evidence type="ECO:0000256" key="11">
    <source>
        <dbReference type="ARBA" id="ARBA00039158"/>
    </source>
</evidence>
<evidence type="ECO:0000256" key="3">
    <source>
        <dbReference type="ARBA" id="ARBA00010728"/>
    </source>
</evidence>
<dbReference type="Gene3D" id="3.30.930.10">
    <property type="entry name" value="Bira Bifunctional Protein, Domain 2"/>
    <property type="match status" value="1"/>
</dbReference>
<feature type="domain" description="Aminoacyl-transfer RNA synthetases class-II family profile" evidence="16">
    <location>
        <begin position="175"/>
        <end position="415"/>
    </location>
</feature>
<keyword evidence="5" id="KW-0963">Cytoplasm</keyword>
<proteinExistence type="inferred from homology"/>
<sequence>MLVVQQIIENKEKYIQALIKRNFDATSILEKIINLDEERRTTQSQLDTIKAEANKLNKEIGILFKNGEQQKAGILREKASQIKDSTNTLENRLPKVKEELTELLYSIPNIPHDSVPNGQTDEDNEEVFREGSIPVLEEGSLPHWELAKKYNIIDFELGVKITGAGFPVYKGKGARLQRGLINYFLDKNTAAGYQEYQVPHLVNEASGFGTGQLPDKEGQMYHDAADDLYLIPTAEVPVTNIFRDELVTEKALPICCTAYTPCFRREAGSYGAHVRGLNRLHQFDKVEIVRVEKPENSYQALDGMVNHVKEILNELKLPYRILRLCGGDIGFTSALTYDFEVFSTAQDRWLEISSVSNFESYQANRLKLRYKDVNGKNQLAHTLNGSSLALPRVLAGILENYQTSKGIKIPEVLIPYCGFEWID</sequence>
<evidence type="ECO:0000259" key="16">
    <source>
        <dbReference type="PROSITE" id="PS50862"/>
    </source>
</evidence>
<dbReference type="SUPFAM" id="SSF55681">
    <property type="entry name" value="Class II aaRS and biotin synthetases"/>
    <property type="match status" value="1"/>
</dbReference>
<evidence type="ECO:0000256" key="2">
    <source>
        <dbReference type="ARBA" id="ARBA00005045"/>
    </source>
</evidence>
<keyword evidence="10" id="KW-0030">Aminoacyl-tRNA synthetase</keyword>
<feature type="coiled-coil region" evidence="15">
    <location>
        <begin position="32"/>
        <end position="59"/>
    </location>
</feature>
<keyword evidence="7" id="KW-0547">Nucleotide-binding</keyword>
<accession>A0ABP7XCX2</accession>
<keyword evidence="15" id="KW-0175">Coiled coil</keyword>
<dbReference type="InterPro" id="IPR045864">
    <property type="entry name" value="aa-tRNA-synth_II/BPL/LPL"/>
</dbReference>
<dbReference type="PROSITE" id="PS50862">
    <property type="entry name" value="AA_TRNA_LIGASE_II"/>
    <property type="match status" value="1"/>
</dbReference>
<dbReference type="EC" id="6.1.1.11" evidence="4 14"/>
<evidence type="ECO:0000256" key="8">
    <source>
        <dbReference type="ARBA" id="ARBA00022840"/>
    </source>
</evidence>
<gene>
    <name evidence="17" type="primary">serS</name>
    <name evidence="17" type="ORF">GCM10022393_09040</name>
</gene>
<dbReference type="Pfam" id="PF00587">
    <property type="entry name" value="tRNA-synt_2b"/>
    <property type="match status" value="1"/>
</dbReference>
<evidence type="ECO:0000256" key="14">
    <source>
        <dbReference type="NCBIfam" id="TIGR00414"/>
    </source>
</evidence>
<evidence type="ECO:0000256" key="5">
    <source>
        <dbReference type="ARBA" id="ARBA00022490"/>
    </source>
</evidence>
<dbReference type="GO" id="GO:0016874">
    <property type="term" value="F:ligase activity"/>
    <property type="evidence" value="ECO:0007669"/>
    <property type="project" value="UniProtKB-KW"/>
</dbReference>
<evidence type="ECO:0000256" key="9">
    <source>
        <dbReference type="ARBA" id="ARBA00022917"/>
    </source>
</evidence>
<evidence type="ECO:0000256" key="10">
    <source>
        <dbReference type="ARBA" id="ARBA00023146"/>
    </source>
</evidence>
<evidence type="ECO:0000256" key="15">
    <source>
        <dbReference type="SAM" id="Coils"/>
    </source>
</evidence>
<dbReference type="Pfam" id="PF02403">
    <property type="entry name" value="Seryl_tRNA_N"/>
    <property type="match status" value="1"/>
</dbReference>
<name>A0ABP7XCX2_9FLAO</name>
<comment type="similarity">
    <text evidence="3">Belongs to the class-II aminoacyl-tRNA synthetase family. Type-1 seryl-tRNA synthetase subfamily.</text>
</comment>